<dbReference type="InterPro" id="IPR051156">
    <property type="entry name" value="Mito/Outer_Membr_Metalloprot"/>
</dbReference>
<evidence type="ECO:0000259" key="8">
    <source>
        <dbReference type="Pfam" id="PF01435"/>
    </source>
</evidence>
<evidence type="ECO:0000256" key="6">
    <source>
        <dbReference type="RuleBase" id="RU003983"/>
    </source>
</evidence>
<dbReference type="RefSeq" id="WP_190431851.1">
    <property type="nucleotide sequence ID" value="NZ_JAMPKM010000001.1"/>
</dbReference>
<gene>
    <name evidence="9" type="ORF">NC998_03405</name>
</gene>
<feature type="domain" description="Peptidase M48" evidence="8">
    <location>
        <begin position="88"/>
        <end position="256"/>
    </location>
</feature>
<keyword evidence="1 6" id="KW-0645">Protease</keyword>
<dbReference type="PANTHER" id="PTHR22726">
    <property type="entry name" value="METALLOENDOPEPTIDASE OMA1"/>
    <property type="match status" value="1"/>
</dbReference>
<proteinExistence type="inferred from homology"/>
<evidence type="ECO:0000256" key="7">
    <source>
        <dbReference type="SAM" id="MobiDB-lite"/>
    </source>
</evidence>
<dbReference type="CDD" id="cd07333">
    <property type="entry name" value="M48C_bepA_like"/>
    <property type="match status" value="1"/>
</dbReference>
<accession>A0ABV0J4R7</accession>
<evidence type="ECO:0000256" key="5">
    <source>
        <dbReference type="ARBA" id="ARBA00023049"/>
    </source>
</evidence>
<keyword evidence="5 6" id="KW-0482">Metalloprotease</keyword>
<keyword evidence="3 6" id="KW-0378">Hydrolase</keyword>
<comment type="similarity">
    <text evidence="6">Belongs to the peptidase M48 family.</text>
</comment>
<comment type="caution">
    <text evidence="9">The sequence shown here is derived from an EMBL/GenBank/DDBJ whole genome shotgun (WGS) entry which is preliminary data.</text>
</comment>
<reference evidence="9 10" key="1">
    <citation type="submission" date="2022-04" db="EMBL/GenBank/DDBJ databases">
        <title>Positive selection, recombination, and allopatry shape intraspecific diversity of widespread and dominant cyanobacteria.</title>
        <authorList>
            <person name="Wei J."/>
            <person name="Shu W."/>
            <person name="Hu C."/>
        </authorList>
    </citation>
    <scope>NUCLEOTIDE SEQUENCE [LARGE SCALE GENOMIC DNA]</scope>
    <source>
        <strain evidence="9 10">GB2-A4</strain>
    </source>
</reference>
<evidence type="ECO:0000313" key="9">
    <source>
        <dbReference type="EMBL" id="MEP0816140.1"/>
    </source>
</evidence>
<evidence type="ECO:0000256" key="2">
    <source>
        <dbReference type="ARBA" id="ARBA00022723"/>
    </source>
</evidence>
<evidence type="ECO:0000256" key="4">
    <source>
        <dbReference type="ARBA" id="ARBA00022833"/>
    </source>
</evidence>
<name>A0ABV0J4R7_9CYAN</name>
<protein>
    <submittedName>
        <fullName evidence="9">M48 family metallopeptidase</fullName>
    </submittedName>
</protein>
<evidence type="ECO:0000256" key="1">
    <source>
        <dbReference type="ARBA" id="ARBA00022670"/>
    </source>
</evidence>
<feature type="compositionally biased region" description="Low complexity" evidence="7">
    <location>
        <begin position="259"/>
        <end position="273"/>
    </location>
</feature>
<organism evidence="9 10">
    <name type="scientific">Trichocoleus desertorum GB2-A4</name>
    <dbReference type="NCBI Taxonomy" id="2933944"/>
    <lineage>
        <taxon>Bacteria</taxon>
        <taxon>Bacillati</taxon>
        <taxon>Cyanobacteriota</taxon>
        <taxon>Cyanophyceae</taxon>
        <taxon>Leptolyngbyales</taxon>
        <taxon>Trichocoleusaceae</taxon>
        <taxon>Trichocoleus</taxon>
    </lineage>
</organism>
<sequence length="290" mass="31865">MLNRFSTLSRRSVRRWLYPFISLAIAIGLVVGSPSPSPALPWADLIFRGVQIIQLSKVSDREEVAIGRQINQQLINSEFRLYRNRSINEYVDQIGQQLAAKSDRPRIPYTFQVVEDNRVNAFATAGGYVYVTTGLMKIADNEAQLASVLGHETGHVEGRHLLQQMRQTAIARGVATAAGLDRSTLAGIGVELALRRPNSRQDEFEADERGLRILSRAGYAPSAMVAFMEKLLKGGSLPTFLSTHPNTKDRIEALKRSINSTSTSGSNTNPGNGLDSAAYKAKIQPLLSRS</sequence>
<dbReference type="Gene3D" id="3.30.2010.10">
    <property type="entry name" value="Metalloproteases ('zincins'), catalytic domain"/>
    <property type="match status" value="1"/>
</dbReference>
<dbReference type="Pfam" id="PF01435">
    <property type="entry name" value="Peptidase_M48"/>
    <property type="match status" value="1"/>
</dbReference>
<feature type="region of interest" description="Disordered" evidence="7">
    <location>
        <begin position="258"/>
        <end position="277"/>
    </location>
</feature>
<evidence type="ECO:0000313" key="10">
    <source>
        <dbReference type="Proteomes" id="UP001464891"/>
    </source>
</evidence>
<comment type="cofactor">
    <cofactor evidence="6">
        <name>Zn(2+)</name>
        <dbReference type="ChEBI" id="CHEBI:29105"/>
    </cofactor>
    <text evidence="6">Binds 1 zinc ion per subunit.</text>
</comment>
<evidence type="ECO:0000256" key="3">
    <source>
        <dbReference type="ARBA" id="ARBA00022801"/>
    </source>
</evidence>
<dbReference type="EMBL" id="JAMPKM010000001">
    <property type="protein sequence ID" value="MEP0816140.1"/>
    <property type="molecule type" value="Genomic_DNA"/>
</dbReference>
<dbReference type="InterPro" id="IPR001915">
    <property type="entry name" value="Peptidase_M48"/>
</dbReference>
<dbReference type="Proteomes" id="UP001464891">
    <property type="component" value="Unassembled WGS sequence"/>
</dbReference>
<keyword evidence="2" id="KW-0479">Metal-binding</keyword>
<keyword evidence="4 6" id="KW-0862">Zinc</keyword>
<keyword evidence="10" id="KW-1185">Reference proteome</keyword>
<dbReference type="PANTHER" id="PTHR22726:SF1">
    <property type="entry name" value="METALLOENDOPEPTIDASE OMA1, MITOCHONDRIAL"/>
    <property type="match status" value="1"/>
</dbReference>